<keyword evidence="2" id="KW-1185">Reference proteome</keyword>
<evidence type="ECO:0000313" key="2">
    <source>
        <dbReference type="Proteomes" id="UP000798662"/>
    </source>
</evidence>
<dbReference type="EMBL" id="CM020618">
    <property type="protein sequence ID" value="KAK1857641.1"/>
    <property type="molecule type" value="Genomic_DNA"/>
</dbReference>
<organism evidence="1 2">
    <name type="scientific">Pyropia yezoensis</name>
    <name type="common">Susabi-nori</name>
    <name type="synonym">Porphyra yezoensis</name>
    <dbReference type="NCBI Taxonomy" id="2788"/>
    <lineage>
        <taxon>Eukaryota</taxon>
        <taxon>Rhodophyta</taxon>
        <taxon>Bangiophyceae</taxon>
        <taxon>Bangiales</taxon>
        <taxon>Bangiaceae</taxon>
        <taxon>Pyropia</taxon>
    </lineage>
</organism>
<name>A0ACC3BI83_PYRYE</name>
<reference evidence="1" key="1">
    <citation type="submission" date="2019-11" db="EMBL/GenBank/DDBJ databases">
        <title>Nori genome reveals adaptations in red seaweeds to the harsh intertidal environment.</title>
        <authorList>
            <person name="Wang D."/>
            <person name="Mao Y."/>
        </authorList>
    </citation>
    <scope>NUCLEOTIDE SEQUENCE</scope>
    <source>
        <tissue evidence="1">Gametophyte</tissue>
    </source>
</reference>
<proteinExistence type="predicted"/>
<comment type="caution">
    <text evidence="1">The sequence shown here is derived from an EMBL/GenBank/DDBJ whole genome shotgun (WGS) entry which is preliminary data.</text>
</comment>
<sequence length="191" mass="20419">MNSSSDAWVVTAASPLRGAFGRGGEASYHAAAAVAGFLLPDARAAADAAAPGKDPVTDTWLTDLRATATQGLAPLPAAIYFRRHEGRFLIHVDRELGTGQVLLEVPDSLLDVPFVLAAEFFAFDAGVELPGRNFRLDEMLGTPNRVHAFRRLPNTDPPTLELYGPPLRERNVNPDRLPGMEAISGMSSATV</sequence>
<evidence type="ECO:0000313" key="1">
    <source>
        <dbReference type="EMBL" id="KAK1857641.1"/>
    </source>
</evidence>
<dbReference type="Proteomes" id="UP000798662">
    <property type="component" value="Chromosome 1"/>
</dbReference>
<accession>A0ACC3BI83</accession>
<gene>
    <name evidence="1" type="ORF">I4F81_000257</name>
</gene>
<protein>
    <submittedName>
        <fullName evidence="1">Uncharacterized protein</fullName>
    </submittedName>
</protein>